<feature type="transmembrane region" description="Helical" evidence="10">
    <location>
        <begin position="53"/>
        <end position="75"/>
    </location>
</feature>
<dbReference type="PIRSF" id="PIRSF006603">
    <property type="entry name" value="DinF"/>
    <property type="match status" value="1"/>
</dbReference>
<feature type="transmembrane region" description="Helical" evidence="10">
    <location>
        <begin position="314"/>
        <end position="337"/>
    </location>
</feature>
<dbReference type="AlphaFoldDB" id="A0A291T9X6"/>
<evidence type="ECO:0000256" key="5">
    <source>
        <dbReference type="ARBA" id="ARBA00022475"/>
    </source>
</evidence>
<keyword evidence="4" id="KW-0813">Transport</keyword>
<dbReference type="PANTHER" id="PTHR43823">
    <property type="entry name" value="SPORULATION PROTEIN YKVU"/>
    <property type="match status" value="1"/>
</dbReference>
<evidence type="ECO:0000256" key="1">
    <source>
        <dbReference type="ARBA" id="ARBA00004651"/>
    </source>
</evidence>
<feature type="transmembrane region" description="Helical" evidence="10">
    <location>
        <begin position="189"/>
        <end position="212"/>
    </location>
</feature>
<feature type="transmembrane region" description="Helical" evidence="10">
    <location>
        <begin position="12"/>
        <end position="33"/>
    </location>
</feature>
<proteinExistence type="inferred from homology"/>
<dbReference type="Proteomes" id="UP000223709">
    <property type="component" value="Chromosome"/>
</dbReference>
<dbReference type="NCBIfam" id="TIGR00797">
    <property type="entry name" value="matE"/>
    <property type="match status" value="1"/>
</dbReference>
<dbReference type="InterPro" id="IPR045070">
    <property type="entry name" value="MATE_MepA-like"/>
</dbReference>
<feature type="transmembrane region" description="Helical" evidence="10">
    <location>
        <begin position="246"/>
        <end position="263"/>
    </location>
</feature>
<dbReference type="InterPro" id="IPR002528">
    <property type="entry name" value="MATE_fam"/>
</dbReference>
<comment type="similarity">
    <text evidence="2">Belongs to the multi antimicrobial extrusion (MATE) (TC 2.A.66.1) family. MepA subfamily.</text>
</comment>
<dbReference type="RefSeq" id="WP_098923457.1">
    <property type="nucleotide sequence ID" value="NZ_CP023819.1"/>
</dbReference>
<evidence type="ECO:0000256" key="2">
    <source>
        <dbReference type="ARBA" id="ARBA00008417"/>
    </source>
</evidence>
<dbReference type="GO" id="GO:0042910">
    <property type="term" value="F:xenobiotic transmembrane transporter activity"/>
    <property type="evidence" value="ECO:0007669"/>
    <property type="project" value="InterPro"/>
</dbReference>
<sequence>MSHSINGHFTPASLLKFAAPSIIMMMFMSLYTIIDGIFISRFVGSNALSSINIVYPIINIVFAIGTMLGTGGNAIISRYMGEGKDKEAKECMTQFVVISLLISVVILVLTHMNLTSISRILGASDLLLAYCDSYLSVVVSFAPAAILQCLFQSYFVTAGRSNLGLVLTMIAGILNAVLDYVFIVVCQMGISGAALATGIGQSIPAIAGLLFFTFSKGSLHFTHFRLHLRELGQACYNGSSEMISQLSNAIVTFLFNIVIMRLAGEQGVAAISILLYGQFLFNAFYLGFSIGIGPIVGFQYGAGNKKELKNIHRIAFLFVGISSVLLTIAAVTLSTPIVSVFTHDADTFRLAAPGFKIFAINFLFSGLNITSSGFFTALSNGLISAMISFCRTLVFIVLSLLILPTFLGLTGAWIAIPVAEFLTLLLSTVMHVRYFFRPGKQNYFI</sequence>
<dbReference type="GO" id="GO:0046677">
    <property type="term" value="P:response to antibiotic"/>
    <property type="evidence" value="ECO:0007669"/>
    <property type="project" value="UniProtKB-KW"/>
</dbReference>
<feature type="transmembrane region" description="Helical" evidence="10">
    <location>
        <begin position="413"/>
        <end position="436"/>
    </location>
</feature>
<reference evidence="11 12" key="1">
    <citation type="submission" date="2017-10" db="EMBL/GenBank/DDBJ databases">
        <title>Complete Genome Sequence of Faecalibacterium prausnitzii isolated from the gut of healthy adult Indian.</title>
        <authorList>
            <person name="Bag S."/>
            <person name="Ghosh T.S."/>
            <person name="Das B."/>
        </authorList>
    </citation>
    <scope>NUCLEOTIDE SEQUENCE [LARGE SCALE GENOMIC DNA]</scope>
    <source>
        <strain evidence="11 12">Indica</strain>
    </source>
</reference>
<evidence type="ECO:0000256" key="6">
    <source>
        <dbReference type="ARBA" id="ARBA00022692"/>
    </source>
</evidence>
<keyword evidence="8 10" id="KW-0472">Membrane</keyword>
<evidence type="ECO:0000313" key="11">
    <source>
        <dbReference type="EMBL" id="ATL89905.1"/>
    </source>
</evidence>
<dbReference type="Pfam" id="PF01554">
    <property type="entry name" value="MatE"/>
    <property type="match status" value="2"/>
</dbReference>
<name>A0A291T9X6_9FIRM</name>
<feature type="transmembrane region" description="Helical" evidence="10">
    <location>
        <begin position="134"/>
        <end position="151"/>
    </location>
</feature>
<keyword evidence="7 10" id="KW-1133">Transmembrane helix</keyword>
<dbReference type="GO" id="GO:0005886">
    <property type="term" value="C:plasma membrane"/>
    <property type="evidence" value="ECO:0007669"/>
    <property type="project" value="UniProtKB-SubCell"/>
</dbReference>
<feature type="transmembrane region" description="Helical" evidence="10">
    <location>
        <begin position="283"/>
        <end position="302"/>
    </location>
</feature>
<dbReference type="GO" id="GO:0015297">
    <property type="term" value="F:antiporter activity"/>
    <property type="evidence" value="ECO:0007669"/>
    <property type="project" value="InterPro"/>
</dbReference>
<keyword evidence="5" id="KW-1003">Cell membrane</keyword>
<gene>
    <name evidence="11" type="ORF">CRH10_06175</name>
</gene>
<evidence type="ECO:0000313" key="12">
    <source>
        <dbReference type="Proteomes" id="UP000223709"/>
    </source>
</evidence>
<comment type="subcellular location">
    <subcellularLocation>
        <location evidence="1">Cell membrane</location>
        <topology evidence="1">Multi-pass membrane protein</topology>
    </subcellularLocation>
</comment>
<dbReference type="CDD" id="cd13143">
    <property type="entry name" value="MATE_MepA_like"/>
    <property type="match status" value="1"/>
</dbReference>
<accession>A0A291T9X6</accession>
<feature type="transmembrane region" description="Helical" evidence="10">
    <location>
        <begin position="95"/>
        <end position="114"/>
    </location>
</feature>
<evidence type="ECO:0000256" key="9">
    <source>
        <dbReference type="ARBA" id="ARBA00023251"/>
    </source>
</evidence>
<feature type="transmembrane region" description="Helical" evidence="10">
    <location>
        <begin position="163"/>
        <end position="183"/>
    </location>
</feature>
<protein>
    <recommendedName>
        <fullName evidence="3">Multidrug export protein MepA</fullName>
    </recommendedName>
</protein>
<keyword evidence="9" id="KW-0046">Antibiotic resistance</keyword>
<organism evidence="11 12">
    <name type="scientific">Faecalibacterium prausnitzii</name>
    <dbReference type="NCBI Taxonomy" id="853"/>
    <lineage>
        <taxon>Bacteria</taxon>
        <taxon>Bacillati</taxon>
        <taxon>Bacillota</taxon>
        <taxon>Clostridia</taxon>
        <taxon>Eubacteriales</taxon>
        <taxon>Oscillospiraceae</taxon>
        <taxon>Faecalibacterium</taxon>
    </lineage>
</organism>
<dbReference type="EMBL" id="CP023819">
    <property type="protein sequence ID" value="ATL89905.1"/>
    <property type="molecule type" value="Genomic_DNA"/>
</dbReference>
<evidence type="ECO:0000256" key="7">
    <source>
        <dbReference type="ARBA" id="ARBA00022989"/>
    </source>
</evidence>
<evidence type="ECO:0000256" key="3">
    <source>
        <dbReference type="ARBA" id="ARBA00022106"/>
    </source>
</evidence>
<dbReference type="PANTHER" id="PTHR43823:SF3">
    <property type="entry name" value="MULTIDRUG EXPORT PROTEIN MEPA"/>
    <property type="match status" value="1"/>
</dbReference>
<dbReference type="InterPro" id="IPR051327">
    <property type="entry name" value="MATE_MepA_subfamily"/>
</dbReference>
<feature type="transmembrane region" description="Helical" evidence="10">
    <location>
        <begin position="389"/>
        <end position="407"/>
    </location>
</feature>
<evidence type="ECO:0000256" key="8">
    <source>
        <dbReference type="ARBA" id="ARBA00023136"/>
    </source>
</evidence>
<evidence type="ECO:0000256" key="4">
    <source>
        <dbReference type="ARBA" id="ARBA00022448"/>
    </source>
</evidence>
<keyword evidence="6 10" id="KW-0812">Transmembrane</keyword>
<feature type="transmembrane region" description="Helical" evidence="10">
    <location>
        <begin position="357"/>
        <end position="377"/>
    </location>
</feature>
<dbReference type="InterPro" id="IPR048279">
    <property type="entry name" value="MdtK-like"/>
</dbReference>
<evidence type="ECO:0000256" key="10">
    <source>
        <dbReference type="SAM" id="Phobius"/>
    </source>
</evidence>